<sequence>MSAIVDHAQPAGSGSRRHDLVAAKGARKVLQAAPNGVALDSPAIHKAVIIMGLRTSETFETFGTITADPAFTRPPDYNIPVDQLMRAVEGVRPYVKIHLGRFGLSSDVDDVLQDIRFAAWRGTIRGSYQAVPGVKFDAWVQGIACNLCAHHSRRSIAKSALSLDGQFGSTINRVMDMQVSSVEEQSINRLWALEILQLVKTHVPEHVWDLAVSSLSEWKDQPAAEVTMDASSRTRWHAIFVVRQMALTVSHALDVEPHQIDDLAALRCATVAVLPTPLFRLIASDVVMPAVLKQARAAAVSQVAEKSGVSVRYVKVQVGLVRDLILAAEEVLRAGTSVEGSVIEKRLSLMPSAVSAA</sequence>
<accession>A0A0S2M406</accession>
<evidence type="ECO:0000313" key="1">
    <source>
        <dbReference type="EMBL" id="ALO68203.1"/>
    </source>
</evidence>
<dbReference type="GO" id="GO:0003700">
    <property type="term" value="F:DNA-binding transcription factor activity"/>
    <property type="evidence" value="ECO:0007669"/>
    <property type="project" value="InterPro"/>
</dbReference>
<reference evidence="1 2" key="2">
    <citation type="journal article" date="2016" name="J. Biotechnol.">
        <title>Complete genome sequence of Arthrobacter alpinus ERGS4:06, a yellow pigmented bacterium tolerant to cold and radiations isolated from Sikkim Himalaya.</title>
        <authorList>
            <person name="Kumar R."/>
            <person name="Singh D."/>
            <person name="Swarnkar M.K."/>
            <person name="Singh A.K."/>
            <person name="Kumar S."/>
        </authorList>
    </citation>
    <scope>NUCLEOTIDE SEQUENCE [LARGE SCALE GENOMIC DNA]</scope>
    <source>
        <strain evidence="1 2">ERGS4:06</strain>
    </source>
</reference>
<reference evidence="2" key="1">
    <citation type="submission" date="2015-11" db="EMBL/GenBank/DDBJ databases">
        <authorList>
            <person name="Kumar R."/>
            <person name="Singh D."/>
            <person name="Swarnkar M.K."/>
            <person name="Singh A.K."/>
            <person name="Kumar S."/>
        </authorList>
    </citation>
    <scope>NUCLEOTIDE SEQUENCE [LARGE SCALE GENOMIC DNA]</scope>
    <source>
        <strain evidence="2">ERGS4:06</strain>
    </source>
</reference>
<dbReference type="AlphaFoldDB" id="A0A0S2M406"/>
<dbReference type="OrthoDB" id="4906898at2"/>
<organism evidence="1 2">
    <name type="scientific">Arthrobacter alpinus</name>
    <dbReference type="NCBI Taxonomy" id="656366"/>
    <lineage>
        <taxon>Bacteria</taxon>
        <taxon>Bacillati</taxon>
        <taxon>Actinomycetota</taxon>
        <taxon>Actinomycetes</taxon>
        <taxon>Micrococcales</taxon>
        <taxon>Micrococcaceae</taxon>
        <taxon>Arthrobacter</taxon>
    </lineage>
</organism>
<dbReference type="Gene3D" id="1.10.1740.10">
    <property type="match status" value="1"/>
</dbReference>
<protein>
    <recommendedName>
        <fullName evidence="3">RNA polymerase sigma-70 region 2 domain-containing protein</fullName>
    </recommendedName>
</protein>
<evidence type="ECO:0000313" key="2">
    <source>
        <dbReference type="Proteomes" id="UP000059574"/>
    </source>
</evidence>
<dbReference type="GO" id="GO:0006352">
    <property type="term" value="P:DNA-templated transcription initiation"/>
    <property type="evidence" value="ECO:0007669"/>
    <property type="project" value="InterPro"/>
</dbReference>
<gene>
    <name evidence="1" type="ORF">AS189_18975</name>
</gene>
<dbReference type="Proteomes" id="UP000059574">
    <property type="component" value="Chromosome"/>
</dbReference>
<dbReference type="EMBL" id="CP013200">
    <property type="protein sequence ID" value="ALO68203.1"/>
    <property type="molecule type" value="Genomic_DNA"/>
</dbReference>
<evidence type="ECO:0008006" key="3">
    <source>
        <dbReference type="Google" id="ProtNLM"/>
    </source>
</evidence>
<dbReference type="RefSeq" id="WP_062292592.1">
    <property type="nucleotide sequence ID" value="NZ_CP013200.1"/>
</dbReference>
<dbReference type="SUPFAM" id="SSF88946">
    <property type="entry name" value="Sigma2 domain of RNA polymerase sigma factors"/>
    <property type="match status" value="1"/>
</dbReference>
<name>A0A0S2M406_9MICC</name>
<dbReference type="InterPro" id="IPR013325">
    <property type="entry name" value="RNA_pol_sigma_r2"/>
</dbReference>
<proteinExistence type="predicted"/>